<organism evidence="1 2">
    <name type="scientific">Aquilegia coerulea</name>
    <name type="common">Rocky mountain columbine</name>
    <dbReference type="NCBI Taxonomy" id="218851"/>
    <lineage>
        <taxon>Eukaryota</taxon>
        <taxon>Viridiplantae</taxon>
        <taxon>Streptophyta</taxon>
        <taxon>Embryophyta</taxon>
        <taxon>Tracheophyta</taxon>
        <taxon>Spermatophyta</taxon>
        <taxon>Magnoliopsida</taxon>
        <taxon>Ranunculales</taxon>
        <taxon>Ranunculaceae</taxon>
        <taxon>Thalictroideae</taxon>
        <taxon>Aquilegia</taxon>
    </lineage>
</organism>
<dbReference type="EMBL" id="KZ305066">
    <property type="protein sequence ID" value="PIA31482.1"/>
    <property type="molecule type" value="Genomic_DNA"/>
</dbReference>
<accession>A0A2G5CJY3</accession>
<dbReference type="Gene3D" id="3.40.50.1820">
    <property type="entry name" value="alpha/beta hydrolase"/>
    <property type="match status" value="1"/>
</dbReference>
<evidence type="ECO:0000313" key="1">
    <source>
        <dbReference type="EMBL" id="PIA31480.1"/>
    </source>
</evidence>
<dbReference type="AlphaFoldDB" id="A0A2G5CJY3"/>
<protein>
    <recommendedName>
        <fullName evidence="3">AB hydrolase-1 domain-containing protein</fullName>
    </recommendedName>
</protein>
<dbReference type="EMBL" id="KZ305066">
    <property type="protein sequence ID" value="PIA31480.1"/>
    <property type="molecule type" value="Genomic_DNA"/>
</dbReference>
<dbReference type="SUPFAM" id="SSF53474">
    <property type="entry name" value="alpha/beta-Hydrolases"/>
    <property type="match status" value="1"/>
</dbReference>
<dbReference type="EMBL" id="KZ305066">
    <property type="protein sequence ID" value="PIA31479.1"/>
    <property type="molecule type" value="Genomic_DNA"/>
</dbReference>
<sequence length="75" mass="8775">MFSLKVWMMLQVQKNHQREVNTENEAGHGMILYYELPHTTVHQIPGCGHLPHVEKPDHVAKLIRDFVRVHCALQH</sequence>
<gene>
    <name evidence="1" type="ORF">AQUCO_04900052v1</name>
</gene>
<evidence type="ECO:0008006" key="3">
    <source>
        <dbReference type="Google" id="ProtNLM"/>
    </source>
</evidence>
<dbReference type="STRING" id="218851.A0A2G5CJY3"/>
<dbReference type="OrthoDB" id="6431331at2759"/>
<dbReference type="InterPro" id="IPR029058">
    <property type="entry name" value="AB_hydrolase_fold"/>
</dbReference>
<reference evidence="1 2" key="1">
    <citation type="submission" date="2017-09" db="EMBL/GenBank/DDBJ databases">
        <title>WGS assembly of Aquilegia coerulea Goldsmith.</title>
        <authorList>
            <person name="Hodges S."/>
            <person name="Kramer E."/>
            <person name="Nordborg M."/>
            <person name="Tomkins J."/>
            <person name="Borevitz J."/>
            <person name="Derieg N."/>
            <person name="Yan J."/>
            <person name="Mihaltcheva S."/>
            <person name="Hayes R.D."/>
            <person name="Rokhsar D."/>
        </authorList>
    </citation>
    <scope>NUCLEOTIDE SEQUENCE [LARGE SCALE GENOMIC DNA]</scope>
    <source>
        <strain evidence="2">cv. Goldsmith</strain>
    </source>
</reference>
<proteinExistence type="predicted"/>
<dbReference type="EMBL" id="KZ305066">
    <property type="protein sequence ID" value="PIA31481.1"/>
    <property type="molecule type" value="Genomic_DNA"/>
</dbReference>
<keyword evidence="2" id="KW-1185">Reference proteome</keyword>
<dbReference type="Proteomes" id="UP000230069">
    <property type="component" value="Unassembled WGS sequence"/>
</dbReference>
<name>A0A2G5CJY3_AQUCA</name>
<dbReference type="EMBL" id="KZ305066">
    <property type="protein sequence ID" value="PIA31483.1"/>
    <property type="molecule type" value="Genomic_DNA"/>
</dbReference>
<evidence type="ECO:0000313" key="2">
    <source>
        <dbReference type="Proteomes" id="UP000230069"/>
    </source>
</evidence>